<dbReference type="EMBL" id="SRLO01002151">
    <property type="protein sequence ID" value="TNN33726.1"/>
    <property type="molecule type" value="Genomic_DNA"/>
</dbReference>
<evidence type="ECO:0000313" key="3">
    <source>
        <dbReference type="Proteomes" id="UP000314294"/>
    </source>
</evidence>
<dbReference type="AlphaFoldDB" id="A0A4Z2EXN7"/>
<organism evidence="2 3">
    <name type="scientific">Liparis tanakae</name>
    <name type="common">Tanaka's snailfish</name>
    <dbReference type="NCBI Taxonomy" id="230148"/>
    <lineage>
        <taxon>Eukaryota</taxon>
        <taxon>Metazoa</taxon>
        <taxon>Chordata</taxon>
        <taxon>Craniata</taxon>
        <taxon>Vertebrata</taxon>
        <taxon>Euteleostomi</taxon>
        <taxon>Actinopterygii</taxon>
        <taxon>Neopterygii</taxon>
        <taxon>Teleostei</taxon>
        <taxon>Neoteleostei</taxon>
        <taxon>Acanthomorphata</taxon>
        <taxon>Eupercaria</taxon>
        <taxon>Perciformes</taxon>
        <taxon>Cottioidei</taxon>
        <taxon>Cottales</taxon>
        <taxon>Liparidae</taxon>
        <taxon>Liparis</taxon>
    </lineage>
</organism>
<keyword evidence="3" id="KW-1185">Reference proteome</keyword>
<evidence type="ECO:0000256" key="1">
    <source>
        <dbReference type="SAM" id="MobiDB-lite"/>
    </source>
</evidence>
<gene>
    <name evidence="2" type="ORF">EYF80_056113</name>
</gene>
<dbReference type="Proteomes" id="UP000314294">
    <property type="component" value="Unassembled WGS sequence"/>
</dbReference>
<protein>
    <submittedName>
        <fullName evidence="2">Uncharacterized protein</fullName>
    </submittedName>
</protein>
<comment type="caution">
    <text evidence="2">The sequence shown here is derived from an EMBL/GenBank/DDBJ whole genome shotgun (WGS) entry which is preliminary data.</text>
</comment>
<sequence length="91" mass="9817">MTGVYVYARSQSSHVSPLPHIYKTIAAFLALDSRRSTPFEPSSLPPCHGKPAFIRAGDAAPGRLAHPPPGKKTPRTSHRDAHVATHAEQLV</sequence>
<evidence type="ECO:0000313" key="2">
    <source>
        <dbReference type="EMBL" id="TNN33726.1"/>
    </source>
</evidence>
<name>A0A4Z2EXN7_9TELE</name>
<reference evidence="2 3" key="1">
    <citation type="submission" date="2019-03" db="EMBL/GenBank/DDBJ databases">
        <title>First draft genome of Liparis tanakae, snailfish: a comprehensive survey of snailfish specific genes.</title>
        <authorList>
            <person name="Kim W."/>
            <person name="Song I."/>
            <person name="Jeong J.-H."/>
            <person name="Kim D."/>
            <person name="Kim S."/>
            <person name="Ryu S."/>
            <person name="Song J.Y."/>
            <person name="Lee S.K."/>
        </authorList>
    </citation>
    <scope>NUCLEOTIDE SEQUENCE [LARGE SCALE GENOMIC DNA]</scope>
    <source>
        <tissue evidence="2">Muscle</tissue>
    </source>
</reference>
<accession>A0A4Z2EXN7</accession>
<proteinExistence type="predicted"/>
<feature type="region of interest" description="Disordered" evidence="1">
    <location>
        <begin position="39"/>
        <end position="91"/>
    </location>
</feature>